<reference evidence="1 2" key="1">
    <citation type="submission" date="2020-10" db="EMBL/GenBank/DDBJ databases">
        <title>Plant Genome Project.</title>
        <authorList>
            <person name="Zhang R.-G."/>
        </authorList>
    </citation>
    <scope>NUCLEOTIDE SEQUENCE [LARGE SCALE GENOMIC DNA]</scope>
    <source>
        <strain evidence="1">FAFU-HL-1</strain>
        <tissue evidence="1">Leaf</tissue>
    </source>
</reference>
<protein>
    <submittedName>
        <fullName evidence="1">Uncharacterized protein</fullName>
    </submittedName>
</protein>
<proteinExistence type="predicted"/>
<dbReference type="Proteomes" id="UP000657918">
    <property type="component" value="Chromosome 8"/>
</dbReference>
<name>A0A835MUP3_9ROSI</name>
<accession>A0A835MUP3</accession>
<dbReference type="EMBL" id="JADGMS010000008">
    <property type="protein sequence ID" value="KAF9677389.1"/>
    <property type="molecule type" value="Genomic_DNA"/>
</dbReference>
<evidence type="ECO:0000313" key="2">
    <source>
        <dbReference type="Proteomes" id="UP000657918"/>
    </source>
</evidence>
<dbReference type="AlphaFoldDB" id="A0A835MUP3"/>
<organism evidence="1 2">
    <name type="scientific">Salix dunnii</name>
    <dbReference type="NCBI Taxonomy" id="1413687"/>
    <lineage>
        <taxon>Eukaryota</taxon>
        <taxon>Viridiplantae</taxon>
        <taxon>Streptophyta</taxon>
        <taxon>Embryophyta</taxon>
        <taxon>Tracheophyta</taxon>
        <taxon>Spermatophyta</taxon>
        <taxon>Magnoliopsida</taxon>
        <taxon>eudicotyledons</taxon>
        <taxon>Gunneridae</taxon>
        <taxon>Pentapetalae</taxon>
        <taxon>rosids</taxon>
        <taxon>fabids</taxon>
        <taxon>Malpighiales</taxon>
        <taxon>Salicaceae</taxon>
        <taxon>Saliceae</taxon>
        <taxon>Salix</taxon>
    </lineage>
</organism>
<keyword evidence="2" id="KW-1185">Reference proteome</keyword>
<sequence>MVPNFFSAYDEPVSKEGSDLKTDSSVSACLSDEVKEWNRKFTMLLLDEGEGGVDFKRGMPTFVCPLVGKTICMAHVSSGLSTDDGLFEQTEPLASSKAVTEKISVAEKYAVVHLILTDMELCHVPIAIPTHLFRLAFIADNLFHIRCFAQDNDRAKRKVYNIQTHNHFLQVYAGPDLRYANSSSSRISLDDASFSFKHRHSLVEDSLSGRKKYETIAFIVSSRKQREKEQGMGAILSAHLCTSKLFLSRLHLGSGTLPIGMQVVVAIVKWETNDATKIQLAETAKSQFSGPPNTCLSHGKMLQVIFLVMRAAGKIHSLKAIDSLRKGSSPCSKILALLIATQPSAIHYLLFAGAASLHVVVQTCSTFVELGLVRPVTDEACSKSHSNCSEHDCPTLKLPSETSTNFC</sequence>
<comment type="caution">
    <text evidence="1">The sequence shown here is derived from an EMBL/GenBank/DDBJ whole genome shotgun (WGS) entry which is preliminary data.</text>
</comment>
<evidence type="ECO:0000313" key="1">
    <source>
        <dbReference type="EMBL" id="KAF9677389.1"/>
    </source>
</evidence>
<gene>
    <name evidence="1" type="ORF">SADUNF_Sadunf08G0102500</name>
</gene>